<evidence type="ECO:0000256" key="3">
    <source>
        <dbReference type="ARBA" id="ARBA00023015"/>
    </source>
</evidence>
<dbReference type="InterPro" id="IPR011006">
    <property type="entry name" value="CheY-like_superfamily"/>
</dbReference>
<dbReference type="InterPro" id="IPR058031">
    <property type="entry name" value="AAA_lid_NorR"/>
</dbReference>
<dbReference type="SMART" id="SM00382">
    <property type="entry name" value="AAA"/>
    <property type="match status" value="1"/>
</dbReference>
<dbReference type="InterPro" id="IPR002197">
    <property type="entry name" value="HTH_Fis"/>
</dbReference>
<comment type="caution">
    <text evidence="9">The sequence shown here is derived from an EMBL/GenBank/DDBJ whole genome shotgun (WGS) entry which is preliminary data.</text>
</comment>
<keyword evidence="3" id="KW-0805">Transcription regulation</keyword>
<dbReference type="RefSeq" id="WP_251776082.1">
    <property type="nucleotide sequence ID" value="NZ_JAMKFE010000001.1"/>
</dbReference>
<accession>A0ABT0YGU8</accession>
<reference evidence="9" key="1">
    <citation type="submission" date="2022-05" db="EMBL/GenBank/DDBJ databases">
        <title>Schlegelella sp. nov., isolated from mangrove soil.</title>
        <authorList>
            <person name="Liu Y."/>
            <person name="Ge X."/>
            <person name="Liu W."/>
        </authorList>
    </citation>
    <scope>NUCLEOTIDE SEQUENCE</scope>
    <source>
        <strain evidence="9">S2-27</strain>
    </source>
</reference>
<feature type="modified residue" description="4-aspartylphosphate" evidence="5">
    <location>
        <position position="52"/>
    </location>
</feature>
<dbReference type="SMART" id="SM00448">
    <property type="entry name" value="REC"/>
    <property type="match status" value="1"/>
</dbReference>
<proteinExistence type="predicted"/>
<dbReference type="Pfam" id="PF25601">
    <property type="entry name" value="AAA_lid_14"/>
    <property type="match status" value="1"/>
</dbReference>
<keyword evidence="4" id="KW-0804">Transcription</keyword>
<dbReference type="InterPro" id="IPR001789">
    <property type="entry name" value="Sig_transdc_resp-reg_receiver"/>
</dbReference>
<keyword evidence="5" id="KW-0597">Phosphoprotein</keyword>
<keyword evidence="1" id="KW-0547">Nucleotide-binding</keyword>
<dbReference type="Gene3D" id="1.10.10.60">
    <property type="entry name" value="Homeodomain-like"/>
    <property type="match status" value="1"/>
</dbReference>
<evidence type="ECO:0000313" key="9">
    <source>
        <dbReference type="EMBL" id="MCM5677955.1"/>
    </source>
</evidence>
<dbReference type="SUPFAM" id="SSF46689">
    <property type="entry name" value="Homeodomain-like"/>
    <property type="match status" value="1"/>
</dbReference>
<dbReference type="Gene3D" id="1.10.8.60">
    <property type="match status" value="1"/>
</dbReference>
<dbReference type="InterPro" id="IPR003593">
    <property type="entry name" value="AAA+_ATPase"/>
</dbReference>
<dbReference type="Proteomes" id="UP001165541">
    <property type="component" value="Unassembled WGS sequence"/>
</dbReference>
<feature type="domain" description="Response regulatory" evidence="8">
    <location>
        <begin position="3"/>
        <end position="116"/>
    </location>
</feature>
<dbReference type="PROSITE" id="PS50110">
    <property type="entry name" value="RESPONSE_REGULATORY"/>
    <property type="match status" value="1"/>
</dbReference>
<dbReference type="Pfam" id="PF00158">
    <property type="entry name" value="Sigma54_activat"/>
    <property type="match status" value="1"/>
</dbReference>
<dbReference type="PANTHER" id="PTHR32071">
    <property type="entry name" value="TRANSCRIPTIONAL REGULATORY PROTEIN"/>
    <property type="match status" value="1"/>
</dbReference>
<keyword evidence="2" id="KW-0067">ATP-binding</keyword>
<dbReference type="Gene3D" id="3.40.50.2300">
    <property type="match status" value="1"/>
</dbReference>
<dbReference type="SUPFAM" id="SSF52540">
    <property type="entry name" value="P-loop containing nucleoside triphosphate hydrolases"/>
    <property type="match status" value="1"/>
</dbReference>
<dbReference type="InterPro" id="IPR002078">
    <property type="entry name" value="Sigma_54_int"/>
</dbReference>
<protein>
    <submittedName>
        <fullName evidence="9">Sigma-54 dependent transcriptional regulator</fullName>
    </submittedName>
</protein>
<evidence type="ECO:0000256" key="5">
    <source>
        <dbReference type="PROSITE-ProRule" id="PRU00169"/>
    </source>
</evidence>
<dbReference type="CDD" id="cd00009">
    <property type="entry name" value="AAA"/>
    <property type="match status" value="1"/>
</dbReference>
<dbReference type="Pfam" id="PF02954">
    <property type="entry name" value="HTH_8"/>
    <property type="match status" value="1"/>
</dbReference>
<dbReference type="CDD" id="cd00156">
    <property type="entry name" value="REC"/>
    <property type="match status" value="1"/>
</dbReference>
<feature type="region of interest" description="Disordered" evidence="6">
    <location>
        <begin position="446"/>
        <end position="467"/>
    </location>
</feature>
<evidence type="ECO:0000313" key="10">
    <source>
        <dbReference type="Proteomes" id="UP001165541"/>
    </source>
</evidence>
<dbReference type="EMBL" id="JAMKFE010000001">
    <property type="protein sequence ID" value="MCM5677955.1"/>
    <property type="molecule type" value="Genomic_DNA"/>
</dbReference>
<dbReference type="InterPro" id="IPR025943">
    <property type="entry name" value="Sigma_54_int_dom_ATP-bd_2"/>
</dbReference>
<feature type="domain" description="Sigma-54 factor interaction" evidence="7">
    <location>
        <begin position="141"/>
        <end position="369"/>
    </location>
</feature>
<dbReference type="InterPro" id="IPR027417">
    <property type="entry name" value="P-loop_NTPase"/>
</dbReference>
<dbReference type="SUPFAM" id="SSF52172">
    <property type="entry name" value="CheY-like"/>
    <property type="match status" value="1"/>
</dbReference>
<evidence type="ECO:0000256" key="2">
    <source>
        <dbReference type="ARBA" id="ARBA00022840"/>
    </source>
</evidence>
<organism evidence="9 10">
    <name type="scientific">Caldimonas mangrovi</name>
    <dbReference type="NCBI Taxonomy" id="2944811"/>
    <lineage>
        <taxon>Bacteria</taxon>
        <taxon>Pseudomonadati</taxon>
        <taxon>Pseudomonadota</taxon>
        <taxon>Betaproteobacteria</taxon>
        <taxon>Burkholderiales</taxon>
        <taxon>Sphaerotilaceae</taxon>
        <taxon>Caldimonas</taxon>
    </lineage>
</organism>
<dbReference type="Gene3D" id="3.40.50.300">
    <property type="entry name" value="P-loop containing nucleotide triphosphate hydrolases"/>
    <property type="match status" value="1"/>
</dbReference>
<evidence type="ECO:0000256" key="4">
    <source>
        <dbReference type="ARBA" id="ARBA00023163"/>
    </source>
</evidence>
<dbReference type="InterPro" id="IPR009057">
    <property type="entry name" value="Homeodomain-like_sf"/>
</dbReference>
<dbReference type="PROSITE" id="PS50045">
    <property type="entry name" value="SIGMA54_INTERACT_4"/>
    <property type="match status" value="1"/>
</dbReference>
<evidence type="ECO:0000256" key="1">
    <source>
        <dbReference type="ARBA" id="ARBA00022741"/>
    </source>
</evidence>
<dbReference type="PROSITE" id="PS00676">
    <property type="entry name" value="SIGMA54_INTERACT_2"/>
    <property type="match status" value="1"/>
</dbReference>
<evidence type="ECO:0000259" key="7">
    <source>
        <dbReference type="PROSITE" id="PS50045"/>
    </source>
</evidence>
<dbReference type="Pfam" id="PF00072">
    <property type="entry name" value="Response_reg"/>
    <property type="match status" value="1"/>
</dbReference>
<sequence length="467" mass="51412">MPHVLIVDDAPDELAWMAEVAAAEGCTVATAESLRAARVQLVRQQPDVLLTDLQLPDGSGLQLVHDLEAPVQTEVVAITGHASVDSVVEALRLGATDYLVKPLDVERLRSILQRQPQEADLRHEIGELRGELRKAGRFGLLLGGSPAMQSLYDKLARVAPTSATVLLIGESGTGKELAAQTIHDLSRRRRSPFLAVNCGAISPQLIESELFGHEKGSFTGADRQHIGFFERANGGTLLLDEVTEMPMELQVKLLRVLETGAFARVGTTQAISTDVRMIGATNRNPEKAVADGRLRDDLYHRLNVFPVHLPPLRERGNDIEMLARHFLAELNRQEGTHKTFSPEAIARLYERSWSGNVRELRNYVQRAYILADDVVEGLETPESDSVDESRSDVISIRIGTPLDEVERRVTMATLERCGNVKRRTAEVLGISLKTLYNRLEVYAMKDKARAAPPKGGPSNGRDNSTHA</sequence>
<evidence type="ECO:0000256" key="6">
    <source>
        <dbReference type="SAM" id="MobiDB-lite"/>
    </source>
</evidence>
<evidence type="ECO:0000259" key="8">
    <source>
        <dbReference type="PROSITE" id="PS50110"/>
    </source>
</evidence>
<keyword evidence="10" id="KW-1185">Reference proteome</keyword>
<name>A0ABT0YGU8_9BURK</name>
<gene>
    <name evidence="9" type="ORF">M8A51_00230</name>
</gene>